<reference evidence="1" key="1">
    <citation type="submission" date="2019-05" db="EMBL/GenBank/DDBJ databases">
        <title>The de novo reference genome and transcriptome assemblies of the wild tomato species Solanum chilense.</title>
        <authorList>
            <person name="Stam R."/>
            <person name="Nosenko T."/>
            <person name="Hoerger A.C."/>
            <person name="Stephan W."/>
            <person name="Seidel M.A."/>
            <person name="Kuhn J.M.M."/>
            <person name="Haberer G."/>
            <person name="Tellier A."/>
        </authorList>
    </citation>
    <scope>NUCLEOTIDE SEQUENCE</scope>
    <source>
        <tissue evidence="1">Mature leaves</tissue>
    </source>
</reference>
<dbReference type="AlphaFoldDB" id="A0A6N2AQ18"/>
<sequence>MHLSNVYVHPGSVEYDVLKIQVHHRSERIWNDNLKEEKSCLYTPRGDIEFWQHITYHPLHSHSRQYFQNYRFKEILDV</sequence>
<comment type="caution">
    <text evidence="1">The sequence shown here is derived from an EMBL/GenBank/DDBJ whole genome shotgun (WGS) entry which is preliminary data.</text>
</comment>
<organism evidence="1">
    <name type="scientific">Solanum chilense</name>
    <name type="common">Tomato</name>
    <name type="synonym">Lycopersicon chilense</name>
    <dbReference type="NCBI Taxonomy" id="4083"/>
    <lineage>
        <taxon>Eukaryota</taxon>
        <taxon>Viridiplantae</taxon>
        <taxon>Streptophyta</taxon>
        <taxon>Embryophyta</taxon>
        <taxon>Tracheophyta</taxon>
        <taxon>Spermatophyta</taxon>
        <taxon>Magnoliopsida</taxon>
        <taxon>eudicotyledons</taxon>
        <taxon>Gunneridae</taxon>
        <taxon>Pentapetalae</taxon>
        <taxon>asterids</taxon>
        <taxon>lamiids</taxon>
        <taxon>Solanales</taxon>
        <taxon>Solanaceae</taxon>
        <taxon>Solanoideae</taxon>
        <taxon>Solaneae</taxon>
        <taxon>Solanum</taxon>
        <taxon>Solanum subgen. Lycopersicon</taxon>
    </lineage>
</organism>
<proteinExistence type="predicted"/>
<name>A0A6N2AQ18_SOLCI</name>
<protein>
    <submittedName>
        <fullName evidence="1">Uncharacterized protein</fullName>
    </submittedName>
</protein>
<accession>A0A6N2AQ18</accession>
<evidence type="ECO:0000313" key="1">
    <source>
        <dbReference type="EMBL" id="TMW84577.1"/>
    </source>
</evidence>
<dbReference type="EMBL" id="RXGB01009065">
    <property type="protein sequence ID" value="TMW84577.1"/>
    <property type="molecule type" value="Genomic_DNA"/>
</dbReference>
<gene>
    <name evidence="1" type="ORF">EJD97_024911</name>
</gene>